<evidence type="ECO:0000256" key="2">
    <source>
        <dbReference type="SAM" id="Phobius"/>
    </source>
</evidence>
<keyword evidence="2" id="KW-0472">Membrane</keyword>
<dbReference type="Pfam" id="PF24535">
    <property type="entry name" value="DUF7598"/>
    <property type="match status" value="1"/>
</dbReference>
<dbReference type="Proteomes" id="UP001239445">
    <property type="component" value="Unassembled WGS sequence"/>
</dbReference>
<keyword evidence="2" id="KW-1133">Transmembrane helix</keyword>
<protein>
    <recommendedName>
        <fullName evidence="3">DUF7598 domain-containing protein</fullName>
    </recommendedName>
</protein>
<dbReference type="InterPro" id="IPR056019">
    <property type="entry name" value="DUF7598"/>
</dbReference>
<feature type="domain" description="DUF7598" evidence="3">
    <location>
        <begin position="16"/>
        <end position="150"/>
    </location>
</feature>
<feature type="transmembrane region" description="Helical" evidence="2">
    <location>
        <begin position="125"/>
        <end position="151"/>
    </location>
</feature>
<keyword evidence="2" id="KW-0812">Transmembrane</keyword>
<organism evidence="4 5">
    <name type="scientific">Echria macrotheca</name>
    <dbReference type="NCBI Taxonomy" id="438768"/>
    <lineage>
        <taxon>Eukaryota</taxon>
        <taxon>Fungi</taxon>
        <taxon>Dikarya</taxon>
        <taxon>Ascomycota</taxon>
        <taxon>Pezizomycotina</taxon>
        <taxon>Sordariomycetes</taxon>
        <taxon>Sordariomycetidae</taxon>
        <taxon>Sordariales</taxon>
        <taxon>Schizotheciaceae</taxon>
        <taxon>Echria</taxon>
    </lineage>
</organism>
<dbReference type="EMBL" id="MU839835">
    <property type="protein sequence ID" value="KAK1754570.1"/>
    <property type="molecule type" value="Genomic_DNA"/>
</dbReference>
<proteinExistence type="predicted"/>
<dbReference type="AlphaFoldDB" id="A0AAJ0BB38"/>
<comment type="caution">
    <text evidence="4">The sequence shown here is derived from an EMBL/GenBank/DDBJ whole genome shotgun (WGS) entry which is preliminary data.</text>
</comment>
<sequence length="301" mass="32777">MGILNLGANSKVRGSGHLILNALRALTIVGLGTIMVACWAMIVISGLTKHFDFFDTISHFFIFGVSVFLVISEVNLFSNYFANNWPVLSPTHSLAWLGLAMVMIGCQILGDLVKPAYAQDNLGLPIWRLVLAAGILSITFGVSNMAVSVVFRDSSQRITARQIRSDGNLAAPAFKDPGYDTSSYTSYPTRDNYSQRSGSGSLRQKEEEERPSAARRITRMLNPKNLNFRKSRPQISAPMPLGGSGGGFSPDVEHGASDHFNDRASPIIPAVQRPPTALHPAFTGSSRYSAAHMSQFPNEKF</sequence>
<reference evidence="4" key="1">
    <citation type="submission" date="2023-06" db="EMBL/GenBank/DDBJ databases">
        <title>Genome-scale phylogeny and comparative genomics of the fungal order Sordariales.</title>
        <authorList>
            <consortium name="Lawrence Berkeley National Laboratory"/>
            <person name="Hensen N."/>
            <person name="Bonometti L."/>
            <person name="Westerberg I."/>
            <person name="Brannstrom I.O."/>
            <person name="Guillou S."/>
            <person name="Cros-Aarteil S."/>
            <person name="Calhoun S."/>
            <person name="Haridas S."/>
            <person name="Kuo A."/>
            <person name="Mondo S."/>
            <person name="Pangilinan J."/>
            <person name="Riley R."/>
            <person name="Labutti K."/>
            <person name="Andreopoulos B."/>
            <person name="Lipzen A."/>
            <person name="Chen C."/>
            <person name="Yanf M."/>
            <person name="Daum C."/>
            <person name="Ng V."/>
            <person name="Clum A."/>
            <person name="Steindorff A."/>
            <person name="Ohm R."/>
            <person name="Martin F."/>
            <person name="Silar P."/>
            <person name="Natvig D."/>
            <person name="Lalanne C."/>
            <person name="Gautier V."/>
            <person name="Ament-Velasquez S.L."/>
            <person name="Kruys A."/>
            <person name="Hutchinson M.I."/>
            <person name="Powell A.J."/>
            <person name="Barry K."/>
            <person name="Miller A.N."/>
            <person name="Grigoriev I.V."/>
            <person name="Debuchy R."/>
            <person name="Gladieux P."/>
            <person name="Thoren M.H."/>
            <person name="Johannesson H."/>
        </authorList>
    </citation>
    <scope>NUCLEOTIDE SEQUENCE</scope>
    <source>
        <strain evidence="4">PSN4</strain>
    </source>
</reference>
<feature type="region of interest" description="Disordered" evidence="1">
    <location>
        <begin position="180"/>
        <end position="233"/>
    </location>
</feature>
<evidence type="ECO:0000256" key="1">
    <source>
        <dbReference type="SAM" id="MobiDB-lite"/>
    </source>
</evidence>
<accession>A0AAJ0BB38</accession>
<keyword evidence="5" id="KW-1185">Reference proteome</keyword>
<feature type="compositionally biased region" description="Basic and acidic residues" evidence="1">
    <location>
        <begin position="203"/>
        <end position="212"/>
    </location>
</feature>
<gene>
    <name evidence="4" type="ORF">QBC47DRAFT_221012</name>
</gene>
<evidence type="ECO:0000313" key="4">
    <source>
        <dbReference type="EMBL" id="KAK1754570.1"/>
    </source>
</evidence>
<name>A0AAJ0BB38_9PEZI</name>
<feature type="transmembrane region" description="Helical" evidence="2">
    <location>
        <begin position="21"/>
        <end position="48"/>
    </location>
</feature>
<feature type="compositionally biased region" description="Polar residues" evidence="1">
    <location>
        <begin position="180"/>
        <end position="202"/>
    </location>
</feature>
<evidence type="ECO:0000259" key="3">
    <source>
        <dbReference type="Pfam" id="PF24535"/>
    </source>
</evidence>
<feature type="transmembrane region" description="Helical" evidence="2">
    <location>
        <begin position="60"/>
        <end position="82"/>
    </location>
</feature>
<evidence type="ECO:0000313" key="5">
    <source>
        <dbReference type="Proteomes" id="UP001239445"/>
    </source>
</evidence>
<feature type="transmembrane region" description="Helical" evidence="2">
    <location>
        <begin position="94"/>
        <end position="113"/>
    </location>
</feature>